<proteinExistence type="predicted"/>
<evidence type="ECO:0000256" key="3">
    <source>
        <dbReference type="ARBA" id="ARBA00023163"/>
    </source>
</evidence>
<dbReference type="PROSITE" id="PS01124">
    <property type="entry name" value="HTH_ARAC_FAMILY_2"/>
    <property type="match status" value="1"/>
</dbReference>
<name>A0ABQ0YSC8_9NOCA</name>
<evidence type="ECO:0000259" key="4">
    <source>
        <dbReference type="PROSITE" id="PS01124"/>
    </source>
</evidence>
<dbReference type="Gene3D" id="1.10.10.60">
    <property type="entry name" value="Homeodomain-like"/>
    <property type="match status" value="1"/>
</dbReference>
<dbReference type="PROSITE" id="PS00041">
    <property type="entry name" value="HTH_ARAC_FAMILY_1"/>
    <property type="match status" value="1"/>
</dbReference>
<dbReference type="InterPro" id="IPR018062">
    <property type="entry name" value="HTH_AraC-typ_CS"/>
</dbReference>
<dbReference type="PANTHER" id="PTHR46796">
    <property type="entry name" value="HTH-TYPE TRANSCRIPTIONAL ACTIVATOR RHAS-RELATED"/>
    <property type="match status" value="1"/>
</dbReference>
<reference evidence="5 6" key="1">
    <citation type="journal article" date="2018" name="Biodegradation">
        <title>1,4-Dioxane degradation characteristics of Rhodococcus aetherivorans JCM 14343.</title>
        <authorList>
            <person name="Inoue D."/>
            <person name="Tsunoda T."/>
            <person name="Yamamoto N."/>
            <person name="Ike M."/>
            <person name="Sei K."/>
        </authorList>
    </citation>
    <scope>NUCLEOTIDE SEQUENCE [LARGE SCALE GENOMIC DNA]</scope>
    <source>
        <strain evidence="5 6">JCM 14343</strain>
    </source>
</reference>
<evidence type="ECO:0000256" key="1">
    <source>
        <dbReference type="ARBA" id="ARBA00023015"/>
    </source>
</evidence>
<dbReference type="Pfam" id="PF14525">
    <property type="entry name" value="AraC_binding_2"/>
    <property type="match status" value="1"/>
</dbReference>
<keyword evidence="1" id="KW-0805">Transcription regulation</keyword>
<accession>A0ABQ0YSC8</accession>
<evidence type="ECO:0000313" key="6">
    <source>
        <dbReference type="Proteomes" id="UP000325466"/>
    </source>
</evidence>
<evidence type="ECO:0000313" key="5">
    <source>
        <dbReference type="EMBL" id="GES39305.1"/>
    </source>
</evidence>
<dbReference type="Proteomes" id="UP000325466">
    <property type="component" value="Unassembled WGS sequence"/>
</dbReference>
<dbReference type="InterPro" id="IPR050204">
    <property type="entry name" value="AraC_XylS_family_regulators"/>
</dbReference>
<dbReference type="SUPFAM" id="SSF46689">
    <property type="entry name" value="Homeodomain-like"/>
    <property type="match status" value="1"/>
</dbReference>
<dbReference type="Pfam" id="PF12833">
    <property type="entry name" value="HTH_18"/>
    <property type="match status" value="1"/>
</dbReference>
<keyword evidence="6" id="KW-1185">Reference proteome</keyword>
<dbReference type="SMART" id="SM00342">
    <property type="entry name" value="HTH_ARAC"/>
    <property type="match status" value="1"/>
</dbReference>
<keyword evidence="2" id="KW-0238">DNA-binding</keyword>
<organism evidence="5 6">
    <name type="scientific">Rhodococcus aetherivorans</name>
    <dbReference type="NCBI Taxonomy" id="191292"/>
    <lineage>
        <taxon>Bacteria</taxon>
        <taxon>Bacillati</taxon>
        <taxon>Actinomycetota</taxon>
        <taxon>Actinomycetes</taxon>
        <taxon>Mycobacteriales</taxon>
        <taxon>Nocardiaceae</taxon>
        <taxon>Rhodococcus</taxon>
    </lineage>
</organism>
<feature type="domain" description="HTH araC/xylS-type" evidence="4">
    <location>
        <begin position="229"/>
        <end position="330"/>
    </location>
</feature>
<evidence type="ECO:0000256" key="2">
    <source>
        <dbReference type="ARBA" id="ARBA00023125"/>
    </source>
</evidence>
<comment type="caution">
    <text evidence="5">The sequence shown here is derived from an EMBL/GenBank/DDBJ whole genome shotgun (WGS) entry which is preliminary data.</text>
</comment>
<dbReference type="EMBL" id="BLAH01000113">
    <property type="protein sequence ID" value="GES39305.1"/>
    <property type="molecule type" value="Genomic_DNA"/>
</dbReference>
<keyword evidence="3" id="KW-0804">Transcription</keyword>
<dbReference type="InterPro" id="IPR018060">
    <property type="entry name" value="HTH_AraC"/>
</dbReference>
<dbReference type="InterPro" id="IPR009057">
    <property type="entry name" value="Homeodomain-like_sf"/>
</dbReference>
<dbReference type="PANTHER" id="PTHR46796:SF6">
    <property type="entry name" value="ARAC SUBFAMILY"/>
    <property type="match status" value="1"/>
</dbReference>
<gene>
    <name evidence="5" type="ORF">RAJCM14343_4573</name>
</gene>
<dbReference type="InterPro" id="IPR035418">
    <property type="entry name" value="AraC-bd_2"/>
</dbReference>
<sequence>MPVPRTAGEEVTVTADYQVQFTTTRRVPRRDRAEFWTDHVRFNHGTLDYFFPAQGERSPADFAGATHVQRCGNHQLVEFWSDRITYARTARHVRADDDRSMRLFVPKSGTLTVAHDGVTLPVPVGRAALVSMARPFELLHRAQTRAWVLTVPEGCLPDRAVADGPSVLDLRRGVASVAETMTRALARERKSLSGPAFVTISARVIELVAVALADLRDGIRPGGLEAVAAAARAYVDERSDDPDLTPASIARDLGWSLRQLQLALRTAGTTPAELLRNRRLDRARSRLEDPRWSAVAVGDIAFASGFGSLSAFGTAFRARFGTTPRAVRVPAPAAWP</sequence>
<protein>
    <submittedName>
        <fullName evidence="5">Transcriptional regulator, AraC family</fullName>
    </submittedName>
</protein>